<dbReference type="GO" id="GO:0005524">
    <property type="term" value="F:ATP binding"/>
    <property type="evidence" value="ECO:0007669"/>
    <property type="project" value="UniProtKB-KW"/>
</dbReference>
<evidence type="ECO:0000256" key="4">
    <source>
        <dbReference type="ARBA" id="ARBA00022454"/>
    </source>
</evidence>
<dbReference type="EMBL" id="NCSJ02000053">
    <property type="protein sequence ID" value="RFU32496.1"/>
    <property type="molecule type" value="Genomic_DNA"/>
</dbReference>
<keyword evidence="7" id="KW-0067">ATP-binding</keyword>
<dbReference type="InterPro" id="IPR027417">
    <property type="entry name" value="P-loop_NTPase"/>
</dbReference>
<keyword evidence="16" id="KW-1185">Reference proteome</keyword>
<dbReference type="GO" id="GO:0003684">
    <property type="term" value="F:damaged DNA binding"/>
    <property type="evidence" value="ECO:0007669"/>
    <property type="project" value="TreeGrafter"/>
</dbReference>
<evidence type="ECO:0000259" key="14">
    <source>
        <dbReference type="Pfam" id="PF02463"/>
    </source>
</evidence>
<evidence type="ECO:0000313" key="16">
    <source>
        <dbReference type="Proteomes" id="UP000258309"/>
    </source>
</evidence>
<evidence type="ECO:0000256" key="5">
    <source>
        <dbReference type="ARBA" id="ARBA00022741"/>
    </source>
</evidence>
<dbReference type="OrthoDB" id="10265785at2759"/>
<feature type="compositionally biased region" description="Acidic residues" evidence="13">
    <location>
        <begin position="72"/>
        <end position="81"/>
    </location>
</feature>
<dbReference type="Gene3D" id="3.40.50.300">
    <property type="entry name" value="P-loop containing nucleotide triphosphate hydrolases"/>
    <property type="match status" value="2"/>
</dbReference>
<dbReference type="Pfam" id="PF02463">
    <property type="entry name" value="SMC_N"/>
    <property type="match status" value="1"/>
</dbReference>
<proteinExistence type="inferred from homology"/>
<keyword evidence="5" id="KW-0547">Nucleotide-binding</keyword>
<evidence type="ECO:0000256" key="7">
    <source>
        <dbReference type="ARBA" id="ARBA00022840"/>
    </source>
</evidence>
<keyword evidence="4" id="KW-0158">Chromosome</keyword>
<dbReference type="InterPro" id="IPR036277">
    <property type="entry name" value="SMC_hinge_sf"/>
</dbReference>
<dbReference type="SUPFAM" id="SSF52540">
    <property type="entry name" value="P-loop containing nucleoside triphosphate hydrolases"/>
    <property type="match status" value="1"/>
</dbReference>
<evidence type="ECO:0000256" key="2">
    <source>
        <dbReference type="ARBA" id="ARBA00004286"/>
    </source>
</evidence>
<dbReference type="OMA" id="FMCHRSL"/>
<feature type="coiled-coil region" evidence="12">
    <location>
        <begin position="459"/>
        <end position="557"/>
    </location>
</feature>
<comment type="caution">
    <text evidence="15">The sequence shown here is derived from an EMBL/GenBank/DDBJ whole genome shotgun (WGS) entry which is preliminary data.</text>
</comment>
<dbReference type="GO" id="GO:0003697">
    <property type="term" value="F:single-stranded DNA binding"/>
    <property type="evidence" value="ECO:0007669"/>
    <property type="project" value="TreeGrafter"/>
</dbReference>
<keyword evidence="8 12" id="KW-0175">Coiled coil</keyword>
<evidence type="ECO:0000256" key="13">
    <source>
        <dbReference type="SAM" id="MobiDB-lite"/>
    </source>
</evidence>
<evidence type="ECO:0000256" key="10">
    <source>
        <dbReference type="ARBA" id="ARBA00023204"/>
    </source>
</evidence>
<dbReference type="AlphaFoldDB" id="A0A3E2HGD8"/>
<reference evidence="15 16" key="1">
    <citation type="submission" date="2018-05" db="EMBL/GenBank/DDBJ databases">
        <title>Draft genome sequence of Scytalidium lignicola DSM 105466, a ubiquitous saprotrophic fungus.</title>
        <authorList>
            <person name="Buettner E."/>
            <person name="Gebauer A.M."/>
            <person name="Hofrichter M."/>
            <person name="Liers C."/>
            <person name="Kellner H."/>
        </authorList>
    </citation>
    <scope>NUCLEOTIDE SEQUENCE [LARGE SCALE GENOMIC DNA]</scope>
    <source>
        <strain evidence="15 16">DSM 105466</strain>
    </source>
</reference>
<dbReference type="GO" id="GO:0035861">
    <property type="term" value="C:site of double-strand break"/>
    <property type="evidence" value="ECO:0007669"/>
    <property type="project" value="TreeGrafter"/>
</dbReference>
<keyword evidence="6" id="KW-0227">DNA damage</keyword>
<keyword evidence="11" id="KW-0539">Nucleus</keyword>
<sequence length="1180" mass="132748">MRFSNRAFFSSRFEANMAPHKRLRHEPGEDATTELSATSSLHQDHHHKKVRLSSENDSGKHQRRDRSPSASSDEEMVEQDTFETTLQSSTQYEILRDGDFEYLNNQDLDDQLATQRILARGQIGDNHPADNAIIEEVTCINFMCHDKFHVVLGPLINFIVGWNGSGKSAVMTAITLCLGGKASSTNRGSSLKSLIKAGRDQAVLIVQLKNEGPDAYQPDLYGKSIIVERHFTKSGASGFKLKNAAGRVVSTKKGDLEDIIEYFQMQVDNPMNNLNQDAAKSFITASTPSQKYQFFVKGVQLEQLDNDYRLVSETCDKIDAKLFDAKEDIKALAKNAEQAKAKWKIAQQHEGLRKAAKNYVRQAAWSQVEEQEKLLEEREQAVNDAQKNIEQAQSEIDAKDQVYQHANAAVEHAMEAIRSLEEEAIPLEAVEADAKAACDAKRLDVQRAVSERTGISEHLTEARNRRQKFIKDIEAEQKKIEDINGGAHARRLADLEDARERAKEAQEALNRHTAELSTLQKNHQTASDNIRKAEGPIAAKRNELVSAQNRLESLKTDRGNVMAGYDSKLPRLLNMIRNSNDFQEKPVGPIGLHIKLLKPIWSTVIETALSRMSSSFIVTSKADSVRLQRMANQIGMNDLNIVIGNNQPLDVTGHEPDPHYDTILRVLDIDNDLVQRQLIIGQNIEQTLLVENSKDAYRVMYQGPKPVNAKQCFTMHPTKRGWGQRYGYIGRNRNEDIGPVKPLGREPRLKTNIESQIGFQKDTVNQLESELKELGTTKVRLQQNLRQCEQAIRQHKNVLHQLNIKSQEADDLVDRRQADLEDNTVSDGRLVGLKQLLSDAEKDNAIYEESYVNATLERDKLNEASLALKRVHDATKEQLADHLAKIQKAKQKLTNRQQARSIALQEKNAAIGALEDLRAAKAHAEQRRDRQAVRVAEFTASASQICERVPIDEGETAASIDKKLASLKAQIASYSKKLGGTDQELSAAYEKAERAYQTAEAHYKNLVELQSLLKFSFLERMSQWRRFQRSISASARMNFNYLLSERAFRGKLMIDHKNKTLDVHVEPDETTKSGKGRVAKTLSGGEKSFSSICLLLALWEAMGAPLRCLDEYDVFMDDVNRDISTKMIITGARRQVGRQFILITPKALGAGIAEGEADVKTIVLRDPRQRRVDDMMEGND</sequence>
<feature type="non-terminal residue" evidence="15">
    <location>
        <position position="1"/>
    </location>
</feature>
<dbReference type="SUPFAM" id="SSF75553">
    <property type="entry name" value="Smc hinge domain"/>
    <property type="match status" value="1"/>
</dbReference>
<feature type="coiled-coil region" evidence="12">
    <location>
        <begin position="368"/>
        <end position="423"/>
    </location>
</feature>
<evidence type="ECO:0000256" key="1">
    <source>
        <dbReference type="ARBA" id="ARBA00004123"/>
    </source>
</evidence>
<organism evidence="15 16">
    <name type="scientific">Scytalidium lignicola</name>
    <name type="common">Hyphomycete</name>
    <dbReference type="NCBI Taxonomy" id="5539"/>
    <lineage>
        <taxon>Eukaryota</taxon>
        <taxon>Fungi</taxon>
        <taxon>Dikarya</taxon>
        <taxon>Ascomycota</taxon>
        <taxon>Pezizomycotina</taxon>
        <taxon>Leotiomycetes</taxon>
        <taxon>Leotiomycetes incertae sedis</taxon>
        <taxon>Scytalidium</taxon>
    </lineage>
</organism>
<evidence type="ECO:0000256" key="9">
    <source>
        <dbReference type="ARBA" id="ARBA00023172"/>
    </source>
</evidence>
<keyword evidence="10" id="KW-0234">DNA repair</keyword>
<accession>A0A3E2HGD8</accession>
<evidence type="ECO:0000256" key="6">
    <source>
        <dbReference type="ARBA" id="ARBA00022763"/>
    </source>
</evidence>
<evidence type="ECO:0000313" key="15">
    <source>
        <dbReference type="EMBL" id="RFU32496.1"/>
    </source>
</evidence>
<feature type="coiled-coil region" evidence="12">
    <location>
        <begin position="764"/>
        <end position="805"/>
    </location>
</feature>
<evidence type="ECO:0000256" key="12">
    <source>
        <dbReference type="SAM" id="Coils"/>
    </source>
</evidence>
<evidence type="ECO:0000256" key="3">
    <source>
        <dbReference type="ARBA" id="ARBA00006793"/>
    </source>
</evidence>
<protein>
    <recommendedName>
        <fullName evidence="14">RecF/RecN/SMC N-terminal domain-containing protein</fullName>
    </recommendedName>
</protein>
<dbReference type="Proteomes" id="UP000258309">
    <property type="component" value="Unassembled WGS sequence"/>
</dbReference>
<comment type="similarity">
    <text evidence="3">Belongs to the SMC family. SMC6 subfamily.</text>
</comment>
<evidence type="ECO:0000256" key="11">
    <source>
        <dbReference type="ARBA" id="ARBA00023242"/>
    </source>
</evidence>
<dbReference type="InterPro" id="IPR003395">
    <property type="entry name" value="RecF/RecN/SMC_N"/>
</dbReference>
<comment type="subcellular location">
    <subcellularLocation>
        <location evidence="2">Chromosome</location>
    </subcellularLocation>
    <subcellularLocation>
        <location evidence="1">Nucleus</location>
    </subcellularLocation>
</comment>
<gene>
    <name evidence="15" type="ORF">B7463_g3814</name>
</gene>
<feature type="non-terminal residue" evidence="15">
    <location>
        <position position="1180"/>
    </location>
</feature>
<dbReference type="STRING" id="5539.A0A3E2HGD8"/>
<dbReference type="PANTHER" id="PTHR19306">
    <property type="entry name" value="STRUCTURAL MAINTENANCE OF CHROMOSOMES 5,6 SMC5, SMC6"/>
    <property type="match status" value="1"/>
</dbReference>
<dbReference type="GO" id="GO:0000724">
    <property type="term" value="P:double-strand break repair via homologous recombination"/>
    <property type="evidence" value="ECO:0007669"/>
    <property type="project" value="TreeGrafter"/>
</dbReference>
<feature type="domain" description="RecF/RecN/SMC N-terminal" evidence="14">
    <location>
        <begin position="136"/>
        <end position="1145"/>
    </location>
</feature>
<feature type="coiled-coil region" evidence="12">
    <location>
        <begin position="830"/>
        <end position="1009"/>
    </location>
</feature>
<dbReference type="GO" id="GO:0005634">
    <property type="term" value="C:nucleus"/>
    <property type="evidence" value="ECO:0007669"/>
    <property type="project" value="UniProtKB-SubCell"/>
</dbReference>
<dbReference type="GO" id="GO:0030915">
    <property type="term" value="C:Smc5-Smc6 complex"/>
    <property type="evidence" value="ECO:0007669"/>
    <property type="project" value="TreeGrafter"/>
</dbReference>
<feature type="region of interest" description="Disordered" evidence="13">
    <location>
        <begin position="19"/>
        <end position="85"/>
    </location>
</feature>
<evidence type="ECO:0000256" key="8">
    <source>
        <dbReference type="ARBA" id="ARBA00023054"/>
    </source>
</evidence>
<dbReference type="GO" id="GO:0051276">
    <property type="term" value="P:chromosome organization"/>
    <property type="evidence" value="ECO:0007669"/>
    <property type="project" value="InterPro"/>
</dbReference>
<dbReference type="PANTHER" id="PTHR19306:SF6">
    <property type="entry name" value="STRUCTURAL MAINTENANCE OF CHROMOSOMES PROTEIN 6"/>
    <property type="match status" value="1"/>
</dbReference>
<name>A0A3E2HGD8_SCYLI</name>
<keyword evidence="9" id="KW-0233">DNA recombination</keyword>